<dbReference type="InterPro" id="IPR013783">
    <property type="entry name" value="Ig-like_fold"/>
</dbReference>
<dbReference type="InterPro" id="IPR050643">
    <property type="entry name" value="Periplasmic_pilus_chap"/>
</dbReference>
<dbReference type="PRINTS" id="PR00969">
    <property type="entry name" value="CHAPERONPILI"/>
</dbReference>
<evidence type="ECO:0000256" key="1">
    <source>
        <dbReference type="ARBA" id="ARBA00004418"/>
    </source>
</evidence>
<evidence type="ECO:0000259" key="7">
    <source>
        <dbReference type="Pfam" id="PF02753"/>
    </source>
</evidence>
<dbReference type="InterPro" id="IPR008962">
    <property type="entry name" value="PapD-like_sf"/>
</dbReference>
<dbReference type="Gene3D" id="2.60.40.10">
    <property type="entry name" value="Immunoglobulins"/>
    <property type="match status" value="2"/>
</dbReference>
<proteinExistence type="inferred from homology"/>
<dbReference type="PANTHER" id="PTHR30251:SF2">
    <property type="entry name" value="FIMBRIAL CHAPERONE YADV-RELATED"/>
    <property type="match status" value="1"/>
</dbReference>
<keyword evidence="5" id="KW-0143">Chaperone</keyword>
<dbReference type="PROSITE" id="PS51257">
    <property type="entry name" value="PROKAR_LIPOPROTEIN"/>
    <property type="match status" value="1"/>
</dbReference>
<evidence type="ECO:0000259" key="6">
    <source>
        <dbReference type="Pfam" id="PF00345"/>
    </source>
</evidence>
<feature type="domain" description="Pili assembly chaperone N-terminal" evidence="6">
    <location>
        <begin position="28"/>
        <end position="139"/>
    </location>
</feature>
<dbReference type="EMBL" id="CAKMTQ010000045">
    <property type="protein sequence ID" value="CAH1538274.1"/>
    <property type="molecule type" value="Genomic_DNA"/>
</dbReference>
<dbReference type="InterPro" id="IPR016147">
    <property type="entry name" value="Pili_assmbl_chaperone_N"/>
</dbReference>
<evidence type="ECO:0000313" key="9">
    <source>
        <dbReference type="Proteomes" id="UP001295420"/>
    </source>
</evidence>
<evidence type="ECO:0000256" key="4">
    <source>
        <dbReference type="ARBA" id="ARBA00022764"/>
    </source>
</evidence>
<keyword evidence="4" id="KW-0574">Periplasm</keyword>
<comment type="subcellular location">
    <subcellularLocation>
        <location evidence="1">Periplasm</location>
    </subcellularLocation>
</comment>
<evidence type="ECO:0000256" key="2">
    <source>
        <dbReference type="ARBA" id="ARBA00007399"/>
    </source>
</evidence>
<evidence type="ECO:0000313" key="8">
    <source>
        <dbReference type="EMBL" id="CAH1538274.1"/>
    </source>
</evidence>
<dbReference type="RefSeq" id="WP_409931852.1">
    <property type="nucleotide sequence ID" value="NZ_CAKMTQ010000045.1"/>
</dbReference>
<dbReference type="InterPro" id="IPR016148">
    <property type="entry name" value="Pili_assmbl_chaperone_C"/>
</dbReference>
<evidence type="ECO:0000256" key="3">
    <source>
        <dbReference type="ARBA" id="ARBA00022729"/>
    </source>
</evidence>
<dbReference type="GO" id="GO:0030288">
    <property type="term" value="C:outer membrane-bounded periplasmic space"/>
    <property type="evidence" value="ECO:0007669"/>
    <property type="project" value="InterPro"/>
</dbReference>
<dbReference type="SUPFAM" id="SSF49584">
    <property type="entry name" value="Periplasmic chaperone C-domain"/>
    <property type="match status" value="1"/>
</dbReference>
<dbReference type="SUPFAM" id="SSF49354">
    <property type="entry name" value="PapD-like"/>
    <property type="match status" value="1"/>
</dbReference>
<keyword evidence="3" id="KW-0732">Signal</keyword>
<name>A0AAU9QBG3_9VIBR</name>
<comment type="similarity">
    <text evidence="2">Belongs to the periplasmic pilus chaperone family.</text>
</comment>
<protein>
    <submittedName>
        <fullName evidence="8">Gram-negative pili assembly chaperone, C-terminal domain protein</fullName>
    </submittedName>
</protein>
<organism evidence="8 9">
    <name type="scientific">Vibrio owensii</name>
    <dbReference type="NCBI Taxonomy" id="696485"/>
    <lineage>
        <taxon>Bacteria</taxon>
        <taxon>Pseudomonadati</taxon>
        <taxon>Pseudomonadota</taxon>
        <taxon>Gammaproteobacteria</taxon>
        <taxon>Vibrionales</taxon>
        <taxon>Vibrionaceae</taxon>
        <taxon>Vibrio</taxon>
    </lineage>
</organism>
<evidence type="ECO:0000256" key="5">
    <source>
        <dbReference type="ARBA" id="ARBA00023186"/>
    </source>
</evidence>
<dbReference type="InterPro" id="IPR036316">
    <property type="entry name" value="Pili_assmbl_chap_C_dom_sf"/>
</dbReference>
<accession>A0AAU9QBG3</accession>
<feature type="domain" description="Pili assembly chaperone C-terminal" evidence="7">
    <location>
        <begin position="162"/>
        <end position="218"/>
    </location>
</feature>
<dbReference type="Pfam" id="PF00345">
    <property type="entry name" value="PapD_N"/>
    <property type="match status" value="1"/>
</dbReference>
<dbReference type="InterPro" id="IPR001829">
    <property type="entry name" value="Pili_assmbl_chaperone_bac"/>
</dbReference>
<dbReference type="Pfam" id="PF02753">
    <property type="entry name" value="PapD_C"/>
    <property type="match status" value="1"/>
</dbReference>
<dbReference type="Proteomes" id="UP001295420">
    <property type="component" value="Unassembled WGS sequence"/>
</dbReference>
<reference evidence="8" key="1">
    <citation type="submission" date="2022-01" db="EMBL/GenBank/DDBJ databases">
        <authorList>
            <person name="Lagorce A."/>
        </authorList>
    </citation>
    <scope>NUCLEOTIDE SEQUENCE</scope>
    <source>
        <strain evidence="8">Th15_F1_D04</strain>
    </source>
</reference>
<sequence length="226" mass="24801">MRIVIRYQLVLVVLSFACLFLPEADAAFSLNKTRVVVSSGSSSAIEVINHSPLKYGMQSWVEEVDASAATLAVTPGLLAIEGDSKATLRILSFDKNSASEQLFYLNVQEIPPVNTNSDTSTLSLAVRTRIKLFVRPDSLFEGRPDAEENIQVLKTSKGTLFRNPTDYYFSISKVQIGSQNISLPQLGAFAPHSEIIVKDLPLTTEIVLNAIDDYGATNSYKILVEE</sequence>
<comment type="caution">
    <text evidence="8">The sequence shown here is derived from an EMBL/GenBank/DDBJ whole genome shotgun (WGS) entry which is preliminary data.</text>
</comment>
<dbReference type="GO" id="GO:0071555">
    <property type="term" value="P:cell wall organization"/>
    <property type="evidence" value="ECO:0007669"/>
    <property type="project" value="InterPro"/>
</dbReference>
<gene>
    <name evidence="8" type="ORF">THF1D04_50244</name>
</gene>
<dbReference type="PANTHER" id="PTHR30251">
    <property type="entry name" value="PILUS ASSEMBLY CHAPERONE"/>
    <property type="match status" value="1"/>
</dbReference>
<dbReference type="AlphaFoldDB" id="A0AAU9QBG3"/>